<name>A0A4Z2HG40_9TELE</name>
<organism evidence="1 2">
    <name type="scientific">Liparis tanakae</name>
    <name type="common">Tanaka's snailfish</name>
    <dbReference type="NCBI Taxonomy" id="230148"/>
    <lineage>
        <taxon>Eukaryota</taxon>
        <taxon>Metazoa</taxon>
        <taxon>Chordata</taxon>
        <taxon>Craniata</taxon>
        <taxon>Vertebrata</taxon>
        <taxon>Euteleostomi</taxon>
        <taxon>Actinopterygii</taxon>
        <taxon>Neopterygii</taxon>
        <taxon>Teleostei</taxon>
        <taxon>Neoteleostei</taxon>
        <taxon>Acanthomorphata</taxon>
        <taxon>Eupercaria</taxon>
        <taxon>Perciformes</taxon>
        <taxon>Cottioidei</taxon>
        <taxon>Cottales</taxon>
        <taxon>Liparidae</taxon>
        <taxon>Liparis</taxon>
    </lineage>
</organism>
<dbReference type="AlphaFoldDB" id="A0A4Z2HG40"/>
<comment type="caution">
    <text evidence="1">The sequence shown here is derived from an EMBL/GenBank/DDBJ whole genome shotgun (WGS) entry which is preliminary data.</text>
</comment>
<dbReference type="EMBL" id="SRLO01000245">
    <property type="protein sequence ID" value="TNN64838.1"/>
    <property type="molecule type" value="Genomic_DNA"/>
</dbReference>
<evidence type="ECO:0000313" key="2">
    <source>
        <dbReference type="Proteomes" id="UP000314294"/>
    </source>
</evidence>
<evidence type="ECO:0000313" key="1">
    <source>
        <dbReference type="EMBL" id="TNN64838.1"/>
    </source>
</evidence>
<sequence>MARERNEHIQKFLKRQMNFTNSTVFCHFLLPCQNLLPLHKPIESPSLVSPPLHVCGGGGAVAVGMLATGLSDILRLMSYQLASGPKMKPNYCNVLYARVKWAGTSEDLFRDVHNKGAACFSAYKYWNLSSDVAADNGSDMSSNYLFPNYLQLLEICFLRFWSDTNFDNV</sequence>
<gene>
    <name evidence="1" type="ORF">EYF80_024929</name>
</gene>
<protein>
    <submittedName>
        <fullName evidence="1">Uncharacterized protein</fullName>
    </submittedName>
</protein>
<proteinExistence type="predicted"/>
<reference evidence="1 2" key="1">
    <citation type="submission" date="2019-03" db="EMBL/GenBank/DDBJ databases">
        <title>First draft genome of Liparis tanakae, snailfish: a comprehensive survey of snailfish specific genes.</title>
        <authorList>
            <person name="Kim W."/>
            <person name="Song I."/>
            <person name="Jeong J.-H."/>
            <person name="Kim D."/>
            <person name="Kim S."/>
            <person name="Ryu S."/>
            <person name="Song J.Y."/>
            <person name="Lee S.K."/>
        </authorList>
    </citation>
    <scope>NUCLEOTIDE SEQUENCE [LARGE SCALE GENOMIC DNA]</scope>
    <source>
        <tissue evidence="1">Muscle</tissue>
    </source>
</reference>
<accession>A0A4Z2HG40</accession>
<dbReference type="Proteomes" id="UP000314294">
    <property type="component" value="Unassembled WGS sequence"/>
</dbReference>
<keyword evidence="2" id="KW-1185">Reference proteome</keyword>